<dbReference type="STRING" id="7868.ENSCMIP00000045290"/>
<name>A0A4W3KFF7_CALMI</name>
<reference evidence="3" key="2">
    <citation type="journal article" date="2007" name="PLoS Biol.">
        <title>Survey sequencing and comparative analysis of the elephant shark (Callorhinchus milii) genome.</title>
        <authorList>
            <person name="Venkatesh B."/>
            <person name="Kirkness E.F."/>
            <person name="Loh Y.H."/>
            <person name="Halpern A.L."/>
            <person name="Lee A.P."/>
            <person name="Johnson J."/>
            <person name="Dandona N."/>
            <person name="Viswanathan L.D."/>
            <person name="Tay A."/>
            <person name="Venter J.C."/>
            <person name="Strausberg R.L."/>
            <person name="Brenner S."/>
        </authorList>
    </citation>
    <scope>NUCLEOTIDE SEQUENCE [LARGE SCALE GENOMIC DNA]</scope>
</reference>
<dbReference type="InParanoid" id="A0A4W3KFF7"/>
<gene>
    <name evidence="2" type="primary">LOC103181687</name>
</gene>
<reference evidence="2" key="4">
    <citation type="submission" date="2025-08" db="UniProtKB">
        <authorList>
            <consortium name="Ensembl"/>
        </authorList>
    </citation>
    <scope>IDENTIFICATION</scope>
</reference>
<accession>A0A4W3KFF7</accession>
<dbReference type="PROSITE" id="PS51742">
    <property type="entry name" value="PPC"/>
    <property type="match status" value="1"/>
</dbReference>
<dbReference type="Pfam" id="PF03479">
    <property type="entry name" value="PCC"/>
    <property type="match status" value="1"/>
</dbReference>
<protein>
    <recommendedName>
        <fullName evidence="1">PPC domain-containing protein</fullName>
    </recommendedName>
</protein>
<dbReference type="PANTHER" id="PTHR34988:SF1">
    <property type="entry name" value="DNA-BINDING PROTEIN"/>
    <property type="match status" value="1"/>
</dbReference>
<dbReference type="PANTHER" id="PTHR34988">
    <property type="entry name" value="PROTEIN, PUTATIVE-RELATED"/>
    <property type="match status" value="1"/>
</dbReference>
<dbReference type="SUPFAM" id="SSF117856">
    <property type="entry name" value="AF0104/ALDC/Ptd012-like"/>
    <property type="match status" value="1"/>
</dbReference>
<sequence length="152" mass="16429">NTSPHNLNAGASTLSVYAVRLSPGEEILTSLIKFVQDKKLKAAFIITCVGSVTKATLRLANAIATNTNQIIELKGNYEIVSLVGTLNEDAHLHINLADMEGHTVGGHVLGNLEVFTTAEIVIGECCSFEFTREMDDRTGFPELVISNRTKQA</sequence>
<evidence type="ECO:0000313" key="3">
    <source>
        <dbReference type="Proteomes" id="UP000314986"/>
    </source>
</evidence>
<proteinExistence type="predicted"/>
<evidence type="ECO:0000259" key="1">
    <source>
        <dbReference type="PROSITE" id="PS51742"/>
    </source>
</evidence>
<dbReference type="Ensembl" id="ENSCMIT00000045937.1">
    <property type="protein sequence ID" value="ENSCMIP00000045290.1"/>
    <property type="gene ID" value="ENSCMIG00000018696.1"/>
</dbReference>
<keyword evidence="3" id="KW-1185">Reference proteome</keyword>
<organism evidence="2 3">
    <name type="scientific">Callorhinchus milii</name>
    <name type="common">Ghost shark</name>
    <dbReference type="NCBI Taxonomy" id="7868"/>
    <lineage>
        <taxon>Eukaryota</taxon>
        <taxon>Metazoa</taxon>
        <taxon>Chordata</taxon>
        <taxon>Craniata</taxon>
        <taxon>Vertebrata</taxon>
        <taxon>Chondrichthyes</taxon>
        <taxon>Holocephali</taxon>
        <taxon>Chimaeriformes</taxon>
        <taxon>Callorhinchidae</taxon>
        <taxon>Callorhinchus</taxon>
    </lineage>
</organism>
<dbReference type="Proteomes" id="UP000314986">
    <property type="component" value="Unassembled WGS sequence"/>
</dbReference>
<dbReference type="InterPro" id="IPR005175">
    <property type="entry name" value="PPC_dom"/>
</dbReference>
<evidence type="ECO:0000313" key="2">
    <source>
        <dbReference type="Ensembl" id="ENSCMIP00000045290.1"/>
    </source>
</evidence>
<reference evidence="3" key="3">
    <citation type="journal article" date="2014" name="Nature">
        <title>Elephant shark genome provides unique insights into gnathostome evolution.</title>
        <authorList>
            <consortium name="International Elephant Shark Genome Sequencing Consortium"/>
            <person name="Venkatesh B."/>
            <person name="Lee A.P."/>
            <person name="Ravi V."/>
            <person name="Maurya A.K."/>
            <person name="Lian M.M."/>
            <person name="Swann J.B."/>
            <person name="Ohta Y."/>
            <person name="Flajnik M.F."/>
            <person name="Sutoh Y."/>
            <person name="Kasahara M."/>
            <person name="Hoon S."/>
            <person name="Gangu V."/>
            <person name="Roy S.W."/>
            <person name="Irimia M."/>
            <person name="Korzh V."/>
            <person name="Kondrychyn I."/>
            <person name="Lim Z.W."/>
            <person name="Tay B.H."/>
            <person name="Tohari S."/>
            <person name="Kong K.W."/>
            <person name="Ho S."/>
            <person name="Lorente-Galdos B."/>
            <person name="Quilez J."/>
            <person name="Marques-Bonet T."/>
            <person name="Raney B.J."/>
            <person name="Ingham P.W."/>
            <person name="Tay A."/>
            <person name="Hillier L.W."/>
            <person name="Minx P."/>
            <person name="Boehm T."/>
            <person name="Wilson R.K."/>
            <person name="Brenner S."/>
            <person name="Warren W.C."/>
        </authorList>
    </citation>
    <scope>NUCLEOTIDE SEQUENCE [LARGE SCALE GENOMIC DNA]</scope>
</reference>
<dbReference type="GeneTree" id="ENSGT00400000024959"/>
<reference evidence="3" key="1">
    <citation type="journal article" date="2006" name="Science">
        <title>Ancient noncoding elements conserved in the human genome.</title>
        <authorList>
            <person name="Venkatesh B."/>
            <person name="Kirkness E.F."/>
            <person name="Loh Y.H."/>
            <person name="Halpern A.L."/>
            <person name="Lee A.P."/>
            <person name="Johnson J."/>
            <person name="Dandona N."/>
            <person name="Viswanathan L.D."/>
            <person name="Tay A."/>
            <person name="Venter J.C."/>
            <person name="Strausberg R.L."/>
            <person name="Brenner S."/>
        </authorList>
    </citation>
    <scope>NUCLEOTIDE SEQUENCE [LARGE SCALE GENOMIC DNA]</scope>
</reference>
<reference evidence="2" key="5">
    <citation type="submission" date="2025-09" db="UniProtKB">
        <authorList>
            <consortium name="Ensembl"/>
        </authorList>
    </citation>
    <scope>IDENTIFICATION</scope>
</reference>
<dbReference type="OMA" id="TEINGHF"/>
<dbReference type="Gene3D" id="3.30.1330.80">
    <property type="entry name" value="Hypothetical protein, similar to alpha- acetolactate decarboxylase, domain 2"/>
    <property type="match status" value="1"/>
</dbReference>
<feature type="domain" description="PPC" evidence="1">
    <location>
        <begin position="11"/>
        <end position="146"/>
    </location>
</feature>
<dbReference type="AlphaFoldDB" id="A0A4W3KFF7"/>
<dbReference type="CDD" id="cd11378">
    <property type="entry name" value="DUF296"/>
    <property type="match status" value="1"/>
</dbReference>